<sequence>MNKTYTSVTLQDKVSSTPVIAVATTYNDGGNKGLYNRFLDFNSIVTGQTTPPDYPPLVSLTASGSGLVAGENLKITIGGAGSAMGGVCRLYYKSLVLPAEKYHALAGALRAGYVKKVHFVASDVSTVNNTTAVLPYQVTGGLTQIQKYGALGINNVDAQLRSCNIDINDEQYFNKDMFLDLELWNQVRECMVGYGTSNEIGSLLNYHDWKNFIIRNGSTSVAYDKFMGNPDTRAGSLGDMNDIKRVRQNAEDALGI</sequence>
<evidence type="ECO:0000313" key="2">
    <source>
        <dbReference type="Proteomes" id="UP000008743"/>
    </source>
</evidence>
<name>A0A0D2WSM4_CAPO3</name>
<accession>A0A0D2WSM4</accession>
<proteinExistence type="predicted"/>
<organism evidence="1 2">
    <name type="scientific">Capsaspora owczarzaki (strain ATCC 30864)</name>
    <dbReference type="NCBI Taxonomy" id="595528"/>
    <lineage>
        <taxon>Eukaryota</taxon>
        <taxon>Filasterea</taxon>
        <taxon>Capsaspora</taxon>
    </lineage>
</organism>
<dbReference type="InParanoid" id="A0A0D2WSM4"/>
<dbReference type="EMBL" id="KE346368">
    <property type="protein sequence ID" value="KJE95225.1"/>
    <property type="molecule type" value="Genomic_DNA"/>
</dbReference>
<protein>
    <submittedName>
        <fullName evidence="1">Uncharacterized protein</fullName>
    </submittedName>
</protein>
<evidence type="ECO:0000313" key="1">
    <source>
        <dbReference type="EMBL" id="KJE95225.1"/>
    </source>
</evidence>
<dbReference type="RefSeq" id="XP_004346376.1">
    <property type="nucleotide sequence ID" value="XM_004346326.1"/>
</dbReference>
<keyword evidence="2" id="KW-1185">Reference proteome</keyword>
<gene>
    <name evidence="1" type="ORF">CAOG_005703</name>
</gene>
<dbReference type="AlphaFoldDB" id="A0A0D2WSM4"/>
<reference evidence="2" key="1">
    <citation type="submission" date="2011-02" db="EMBL/GenBank/DDBJ databases">
        <title>The Genome Sequence of Capsaspora owczarzaki ATCC 30864.</title>
        <authorList>
            <person name="Russ C."/>
            <person name="Cuomo C."/>
            <person name="Burger G."/>
            <person name="Gray M.W."/>
            <person name="Holland P.W.H."/>
            <person name="King N."/>
            <person name="Lang F.B.F."/>
            <person name="Roger A.J."/>
            <person name="Ruiz-Trillo I."/>
            <person name="Young S.K."/>
            <person name="Zeng Q."/>
            <person name="Gargeya S."/>
            <person name="Alvarado L."/>
            <person name="Berlin A."/>
            <person name="Chapman S.B."/>
            <person name="Chen Z."/>
            <person name="Freedman E."/>
            <person name="Gellesch M."/>
            <person name="Goldberg J."/>
            <person name="Griggs A."/>
            <person name="Gujja S."/>
            <person name="Heilman E."/>
            <person name="Heiman D."/>
            <person name="Howarth C."/>
            <person name="Mehta T."/>
            <person name="Neiman D."/>
            <person name="Pearson M."/>
            <person name="Roberts A."/>
            <person name="Saif S."/>
            <person name="Shea T."/>
            <person name="Shenoy N."/>
            <person name="Sisk P."/>
            <person name="Stolte C."/>
            <person name="Sykes S."/>
            <person name="White J."/>
            <person name="Yandava C."/>
            <person name="Haas B."/>
            <person name="Nusbaum C."/>
            <person name="Birren B."/>
        </authorList>
    </citation>
    <scope>NUCLEOTIDE SEQUENCE</scope>
    <source>
        <strain evidence="2">ATCC 30864</strain>
    </source>
</reference>
<dbReference type="Proteomes" id="UP000008743">
    <property type="component" value="Unassembled WGS sequence"/>
</dbReference>